<keyword evidence="1" id="KW-0472">Membrane</keyword>
<dbReference type="RefSeq" id="WP_202952582.1">
    <property type="nucleotide sequence ID" value="NZ_JAPCID010000031.1"/>
</dbReference>
<keyword evidence="4" id="KW-1185">Reference proteome</keyword>
<name>A0ABT4RNM7_9ACTN</name>
<keyword evidence="1" id="KW-1133">Transmembrane helix</keyword>
<sequence length="252" mass="26144">MRAALLGAVLSLAVPAVAAAQTVQDAASALRSDHVYVAEGAELAGQVDADALRNQIGDQQIFVAVLPESAVDGSAGRTLGELRQAVGESGRYALVVGDELRTIPAEEGLEARAAHPDDLQAALTQFLDESESAGGGAGGAIAAIVAGLVLLGVIVGGTLLVVNRRRERASDGRSEVGQINQTDDFVRLGDQIRALELDVTLGEAGRRDYDRALDAYTRANDLQRRGDEAGANRALDEGLAAIASARERIAGR</sequence>
<feature type="transmembrane region" description="Helical" evidence="1">
    <location>
        <begin position="140"/>
        <end position="162"/>
    </location>
</feature>
<organism evidence="3 4">
    <name type="scientific">Solirubrobacter deserti</name>
    <dbReference type="NCBI Taxonomy" id="2282478"/>
    <lineage>
        <taxon>Bacteria</taxon>
        <taxon>Bacillati</taxon>
        <taxon>Actinomycetota</taxon>
        <taxon>Thermoleophilia</taxon>
        <taxon>Solirubrobacterales</taxon>
        <taxon>Solirubrobacteraceae</taxon>
        <taxon>Solirubrobacter</taxon>
    </lineage>
</organism>
<feature type="chain" id="PRO_5047176556" description="TPM domain-containing protein" evidence="2">
    <location>
        <begin position="19"/>
        <end position="252"/>
    </location>
</feature>
<feature type="signal peptide" evidence="2">
    <location>
        <begin position="1"/>
        <end position="18"/>
    </location>
</feature>
<evidence type="ECO:0000313" key="4">
    <source>
        <dbReference type="Proteomes" id="UP001147700"/>
    </source>
</evidence>
<evidence type="ECO:0000256" key="2">
    <source>
        <dbReference type="SAM" id="SignalP"/>
    </source>
</evidence>
<reference evidence="3" key="1">
    <citation type="submission" date="2022-10" db="EMBL/GenBank/DDBJ databases">
        <title>The WGS of Solirubrobacter sp. CPCC 204708.</title>
        <authorList>
            <person name="Jiang Z."/>
        </authorList>
    </citation>
    <scope>NUCLEOTIDE SEQUENCE</scope>
    <source>
        <strain evidence="3">CPCC 204708</strain>
    </source>
</reference>
<comment type="caution">
    <text evidence="3">The sequence shown here is derived from an EMBL/GenBank/DDBJ whole genome shotgun (WGS) entry which is preliminary data.</text>
</comment>
<proteinExistence type="predicted"/>
<accession>A0ABT4RNM7</accession>
<protein>
    <recommendedName>
        <fullName evidence="5">TPM domain-containing protein</fullName>
    </recommendedName>
</protein>
<evidence type="ECO:0008006" key="5">
    <source>
        <dbReference type="Google" id="ProtNLM"/>
    </source>
</evidence>
<dbReference type="EMBL" id="JAPCID010000031">
    <property type="protein sequence ID" value="MDA0139900.1"/>
    <property type="molecule type" value="Genomic_DNA"/>
</dbReference>
<gene>
    <name evidence="3" type="ORF">OJ962_20525</name>
</gene>
<evidence type="ECO:0000313" key="3">
    <source>
        <dbReference type="EMBL" id="MDA0139900.1"/>
    </source>
</evidence>
<dbReference type="Proteomes" id="UP001147700">
    <property type="component" value="Unassembled WGS sequence"/>
</dbReference>
<keyword evidence="2" id="KW-0732">Signal</keyword>
<evidence type="ECO:0000256" key="1">
    <source>
        <dbReference type="SAM" id="Phobius"/>
    </source>
</evidence>
<keyword evidence="1" id="KW-0812">Transmembrane</keyword>